<dbReference type="Proteomes" id="UP000721415">
    <property type="component" value="Unassembled WGS sequence"/>
</dbReference>
<dbReference type="CDD" id="cd00118">
    <property type="entry name" value="LysM"/>
    <property type="match status" value="1"/>
</dbReference>
<feature type="domain" description="LysM" evidence="3">
    <location>
        <begin position="184"/>
        <end position="228"/>
    </location>
</feature>
<dbReference type="Pfam" id="PF01476">
    <property type="entry name" value="LysM"/>
    <property type="match status" value="1"/>
</dbReference>
<keyword evidence="5" id="KW-1185">Reference proteome</keyword>
<feature type="region of interest" description="Disordered" evidence="1">
    <location>
        <begin position="1"/>
        <end position="54"/>
    </location>
</feature>
<feature type="region of interest" description="Disordered" evidence="1">
    <location>
        <begin position="94"/>
        <end position="190"/>
    </location>
</feature>
<dbReference type="InterPro" id="IPR036779">
    <property type="entry name" value="LysM_dom_sf"/>
</dbReference>
<dbReference type="SUPFAM" id="SSF54106">
    <property type="entry name" value="LysM domain"/>
    <property type="match status" value="1"/>
</dbReference>
<feature type="compositionally biased region" description="Basic and acidic residues" evidence="1">
    <location>
        <begin position="112"/>
        <end position="121"/>
    </location>
</feature>
<sequence length="229" mass="25614">MANDNEKIRPKTHHESPNGEDLKSKKFSAPWNKKFGEDENFKNRQYSRSSRNQPAKEATTLSQVLLFVLIVALLAPFILYAVVDSQRDKQIVEDRTAEQVRMSKQAQENTEDESKEKEKSSESATEEESKDESDSVSTRKIESEESEDTTDQRETTTAQEPTPTPEPEPEPTPTPEPETEPSSTYHTVGGSESWWSISQAYGVDVYELAAANGASIDTPIHPGTQIIIP</sequence>
<feature type="compositionally biased region" description="Polar residues" evidence="1">
    <location>
        <begin position="43"/>
        <end position="54"/>
    </location>
</feature>
<feature type="transmembrane region" description="Helical" evidence="2">
    <location>
        <begin position="64"/>
        <end position="83"/>
    </location>
</feature>
<protein>
    <submittedName>
        <fullName evidence="4">LysM peptidoglycan-binding domain-containing protein</fullName>
    </submittedName>
</protein>
<evidence type="ECO:0000256" key="2">
    <source>
        <dbReference type="SAM" id="Phobius"/>
    </source>
</evidence>
<accession>A0ABS0LN56</accession>
<dbReference type="EMBL" id="JACBXQ010000001">
    <property type="protein sequence ID" value="MBG9985479.1"/>
    <property type="molecule type" value="Genomic_DNA"/>
</dbReference>
<proteinExistence type="predicted"/>
<dbReference type="Gene3D" id="3.10.350.10">
    <property type="entry name" value="LysM domain"/>
    <property type="match status" value="1"/>
</dbReference>
<keyword evidence="2" id="KW-1133">Transmembrane helix</keyword>
<feature type="compositionally biased region" description="Pro residues" evidence="1">
    <location>
        <begin position="162"/>
        <end position="176"/>
    </location>
</feature>
<dbReference type="RefSeq" id="WP_197113816.1">
    <property type="nucleotide sequence ID" value="NZ_JACBXQ010000001.1"/>
</dbReference>
<keyword evidence="2" id="KW-0812">Transmembrane</keyword>
<evidence type="ECO:0000256" key="1">
    <source>
        <dbReference type="SAM" id="MobiDB-lite"/>
    </source>
</evidence>
<name>A0ABS0LN56_9LACT</name>
<evidence type="ECO:0000313" key="4">
    <source>
        <dbReference type="EMBL" id="MBG9985479.1"/>
    </source>
</evidence>
<dbReference type="SMART" id="SM00257">
    <property type="entry name" value="LysM"/>
    <property type="match status" value="1"/>
</dbReference>
<organism evidence="4 5">
    <name type="scientific">Facklamia lactis</name>
    <dbReference type="NCBI Taxonomy" id="2749967"/>
    <lineage>
        <taxon>Bacteria</taxon>
        <taxon>Bacillati</taxon>
        <taxon>Bacillota</taxon>
        <taxon>Bacilli</taxon>
        <taxon>Lactobacillales</taxon>
        <taxon>Aerococcaceae</taxon>
        <taxon>Facklamia</taxon>
    </lineage>
</organism>
<keyword evidence="2" id="KW-0472">Membrane</keyword>
<dbReference type="PROSITE" id="PS51782">
    <property type="entry name" value="LYSM"/>
    <property type="match status" value="1"/>
</dbReference>
<feature type="compositionally biased region" description="Basic and acidic residues" evidence="1">
    <location>
        <begin position="1"/>
        <end position="24"/>
    </location>
</feature>
<reference evidence="4 5" key="1">
    <citation type="submission" date="2020-07" db="EMBL/GenBank/DDBJ databases">
        <title>Facklamia lactis sp. nov., isolated from raw milk.</title>
        <authorList>
            <person name="Doll E.V."/>
            <person name="Huptas C."/>
            <person name="Staib L."/>
            <person name="Wenning M."/>
            <person name="Scherer S."/>
        </authorList>
    </citation>
    <scope>NUCLEOTIDE SEQUENCE [LARGE SCALE GENOMIC DNA]</scope>
    <source>
        <strain evidence="4 5">DSM 111018</strain>
    </source>
</reference>
<comment type="caution">
    <text evidence="4">The sequence shown here is derived from an EMBL/GenBank/DDBJ whole genome shotgun (WGS) entry which is preliminary data.</text>
</comment>
<evidence type="ECO:0000259" key="3">
    <source>
        <dbReference type="PROSITE" id="PS51782"/>
    </source>
</evidence>
<dbReference type="InterPro" id="IPR018392">
    <property type="entry name" value="LysM"/>
</dbReference>
<gene>
    <name evidence="4" type="ORF">HZY91_01055</name>
</gene>
<evidence type="ECO:0000313" key="5">
    <source>
        <dbReference type="Proteomes" id="UP000721415"/>
    </source>
</evidence>